<gene>
    <name evidence="2" type="ORF">HJC23_003039</name>
</gene>
<organism evidence="2 3">
    <name type="scientific">Cyclotella cryptica</name>
    <dbReference type="NCBI Taxonomy" id="29204"/>
    <lineage>
        <taxon>Eukaryota</taxon>
        <taxon>Sar</taxon>
        <taxon>Stramenopiles</taxon>
        <taxon>Ochrophyta</taxon>
        <taxon>Bacillariophyta</taxon>
        <taxon>Coscinodiscophyceae</taxon>
        <taxon>Thalassiosirophycidae</taxon>
        <taxon>Stephanodiscales</taxon>
        <taxon>Stephanodiscaceae</taxon>
        <taxon>Cyclotella</taxon>
    </lineage>
</organism>
<name>A0ABD3PZ56_9STRA</name>
<protein>
    <submittedName>
        <fullName evidence="2">Uncharacterized protein</fullName>
    </submittedName>
</protein>
<comment type="caution">
    <text evidence="2">The sequence shown here is derived from an EMBL/GenBank/DDBJ whole genome shotgun (WGS) entry which is preliminary data.</text>
</comment>
<dbReference type="Proteomes" id="UP001516023">
    <property type="component" value="Unassembled WGS sequence"/>
</dbReference>
<evidence type="ECO:0000256" key="1">
    <source>
        <dbReference type="SAM" id="MobiDB-lite"/>
    </source>
</evidence>
<evidence type="ECO:0000313" key="2">
    <source>
        <dbReference type="EMBL" id="KAL3793031.1"/>
    </source>
</evidence>
<sequence length="204" mass="22153">TTLLFSVDLCFPGCGNFSAVNTNSTFEEVIKTYVPCSPMQCVVTVVDSATSSCETCNISSSRRLRFLQESEYKTSAVLFEIVSNTPLVEQEVLANLNSNIANANSDLAASTASFRVQGNFVAASLQPTSQPTKKQSTSFETYPLFRHPCRSSDINSSQSKSTKAKSSKKPTSPSSKPGSKSAKDTKDPKDSRNSSKDDKRSRMM</sequence>
<proteinExistence type="predicted"/>
<dbReference type="AlphaFoldDB" id="A0ABD3PZ56"/>
<dbReference type="EMBL" id="JABMIG020000095">
    <property type="protein sequence ID" value="KAL3793031.1"/>
    <property type="molecule type" value="Genomic_DNA"/>
</dbReference>
<feature type="non-terminal residue" evidence="2">
    <location>
        <position position="1"/>
    </location>
</feature>
<feature type="compositionally biased region" description="Low complexity" evidence="1">
    <location>
        <begin position="169"/>
        <end position="180"/>
    </location>
</feature>
<keyword evidence="3" id="KW-1185">Reference proteome</keyword>
<accession>A0ABD3PZ56</accession>
<feature type="region of interest" description="Disordered" evidence="1">
    <location>
        <begin position="148"/>
        <end position="204"/>
    </location>
</feature>
<reference evidence="2 3" key="1">
    <citation type="journal article" date="2020" name="G3 (Bethesda)">
        <title>Improved Reference Genome for Cyclotella cryptica CCMP332, a Model for Cell Wall Morphogenesis, Salinity Adaptation, and Lipid Production in Diatoms (Bacillariophyta).</title>
        <authorList>
            <person name="Roberts W.R."/>
            <person name="Downey K.M."/>
            <person name="Ruck E.C."/>
            <person name="Traller J.C."/>
            <person name="Alverson A.J."/>
        </authorList>
    </citation>
    <scope>NUCLEOTIDE SEQUENCE [LARGE SCALE GENOMIC DNA]</scope>
    <source>
        <strain evidence="2 3">CCMP332</strain>
    </source>
</reference>
<feature type="compositionally biased region" description="Basic and acidic residues" evidence="1">
    <location>
        <begin position="181"/>
        <end position="204"/>
    </location>
</feature>
<evidence type="ECO:0000313" key="3">
    <source>
        <dbReference type="Proteomes" id="UP001516023"/>
    </source>
</evidence>